<feature type="domain" description="Major facilitator superfamily (MFS) profile" evidence="5">
    <location>
        <begin position="225"/>
        <end position="408"/>
    </location>
</feature>
<feature type="transmembrane region" description="Helical" evidence="4">
    <location>
        <begin position="265"/>
        <end position="284"/>
    </location>
</feature>
<keyword evidence="1 4" id="KW-0812">Transmembrane</keyword>
<feature type="transmembrane region" description="Helical" evidence="4">
    <location>
        <begin position="56"/>
        <end position="78"/>
    </location>
</feature>
<evidence type="ECO:0000313" key="6">
    <source>
        <dbReference type="EMBL" id="OKL43651.1"/>
    </source>
</evidence>
<dbReference type="AlphaFoldDB" id="A0A1U7JG81"/>
<sequence length="408" mass="43293">MTTLVESAGHIDDQLARRNALLLAVAQSLGGSFATIIFATSAILGASLLGADKSLATLPVTAFVLGTALGTLPAGVIMRHYGRRFGFAISMLLGCVFALLASAAAFWGSFYLLCVATLGTGLVAAFVQQFRFAAADTASDAFKPKAISWVLAGGIAAGVIGPQTVIWTKDLFEPFIFAGTYLAQAGLSLVAFVVVLNVKVPFVKPREALDVPKGRSFAQIMQDPRFSVAVLCGMISYAVMSLVMTSAPLAMVACGLTETDAALGIQWHVVAMFGPSFFTGNLIARFGALKIMGLGFALYVVCSLVALTGLELWIFWSSLVLLGLGWNFSFIGATSLLTQSYRNEERNMVQAVNDFLVFGLVAVASFSSGELLHSFGWETVNTMVFPFVAVCLIALLWLGLREKSESIA</sequence>
<feature type="transmembrane region" description="Helical" evidence="4">
    <location>
        <begin position="110"/>
        <end position="134"/>
    </location>
</feature>
<keyword evidence="7" id="KW-1185">Reference proteome</keyword>
<dbReference type="PROSITE" id="PS50850">
    <property type="entry name" value="MFS"/>
    <property type="match status" value="1"/>
</dbReference>
<feature type="transmembrane region" description="Helical" evidence="4">
    <location>
        <begin position="21"/>
        <end position="44"/>
    </location>
</feature>
<dbReference type="InterPro" id="IPR011701">
    <property type="entry name" value="MFS"/>
</dbReference>
<evidence type="ECO:0000259" key="5">
    <source>
        <dbReference type="PROSITE" id="PS50850"/>
    </source>
</evidence>
<dbReference type="RefSeq" id="WP_028480807.1">
    <property type="nucleotide sequence ID" value="NZ_LVVZ01000019.1"/>
</dbReference>
<feature type="transmembrane region" description="Helical" evidence="4">
    <location>
        <begin position="313"/>
        <end position="337"/>
    </location>
</feature>
<keyword evidence="2 4" id="KW-1133">Transmembrane helix</keyword>
<accession>A0A1U7JG81</accession>
<dbReference type="Proteomes" id="UP000185783">
    <property type="component" value="Unassembled WGS sequence"/>
</dbReference>
<evidence type="ECO:0000256" key="2">
    <source>
        <dbReference type="ARBA" id="ARBA00022989"/>
    </source>
</evidence>
<gene>
    <name evidence="6" type="ORF">A3843_13610</name>
</gene>
<dbReference type="PANTHER" id="PTHR23534:SF1">
    <property type="entry name" value="MAJOR FACILITATOR SUPERFAMILY PROTEIN"/>
    <property type="match status" value="1"/>
</dbReference>
<dbReference type="Pfam" id="PF07690">
    <property type="entry name" value="MFS_1"/>
    <property type="match status" value="1"/>
</dbReference>
<organism evidence="6 7">
    <name type="scientific">Pseudovibrio exalbescens</name>
    <dbReference type="NCBI Taxonomy" id="197461"/>
    <lineage>
        <taxon>Bacteria</taxon>
        <taxon>Pseudomonadati</taxon>
        <taxon>Pseudomonadota</taxon>
        <taxon>Alphaproteobacteria</taxon>
        <taxon>Hyphomicrobiales</taxon>
        <taxon>Stappiaceae</taxon>
        <taxon>Pseudovibrio</taxon>
    </lineage>
</organism>
<reference evidence="6 7" key="1">
    <citation type="submission" date="2016-03" db="EMBL/GenBank/DDBJ databases">
        <title>Genome sequence of Nesiotobacter sp. nov., a moderately halophilic alphaproteobacterium isolated from the Yellow Sea, China.</title>
        <authorList>
            <person name="Zhang G."/>
            <person name="Zhang R."/>
        </authorList>
    </citation>
    <scope>NUCLEOTIDE SEQUENCE [LARGE SCALE GENOMIC DNA]</scope>
    <source>
        <strain evidence="6 7">WB1-6</strain>
    </source>
</reference>
<protein>
    <submittedName>
        <fullName evidence="6">MFS transporter</fullName>
    </submittedName>
</protein>
<proteinExistence type="predicted"/>
<dbReference type="PANTHER" id="PTHR23534">
    <property type="entry name" value="MFS PERMEASE"/>
    <property type="match status" value="1"/>
</dbReference>
<dbReference type="GO" id="GO:0022857">
    <property type="term" value="F:transmembrane transporter activity"/>
    <property type="evidence" value="ECO:0007669"/>
    <property type="project" value="InterPro"/>
</dbReference>
<evidence type="ECO:0000256" key="3">
    <source>
        <dbReference type="ARBA" id="ARBA00023136"/>
    </source>
</evidence>
<dbReference type="Gene3D" id="1.20.1250.20">
    <property type="entry name" value="MFS general substrate transporter like domains"/>
    <property type="match status" value="1"/>
</dbReference>
<comment type="caution">
    <text evidence="6">The sequence shown here is derived from an EMBL/GenBank/DDBJ whole genome shotgun (WGS) entry which is preliminary data.</text>
</comment>
<feature type="transmembrane region" description="Helical" evidence="4">
    <location>
        <begin position="291"/>
        <end position="307"/>
    </location>
</feature>
<feature type="transmembrane region" description="Helical" evidence="4">
    <location>
        <begin position="349"/>
        <end position="368"/>
    </location>
</feature>
<feature type="transmembrane region" description="Helical" evidence="4">
    <location>
        <begin position="174"/>
        <end position="196"/>
    </location>
</feature>
<dbReference type="EMBL" id="LVVZ01000019">
    <property type="protein sequence ID" value="OKL43651.1"/>
    <property type="molecule type" value="Genomic_DNA"/>
</dbReference>
<feature type="transmembrane region" description="Helical" evidence="4">
    <location>
        <begin position="85"/>
        <end position="104"/>
    </location>
</feature>
<dbReference type="STRING" id="197461.A3843_13610"/>
<feature type="transmembrane region" description="Helical" evidence="4">
    <location>
        <begin position="380"/>
        <end position="400"/>
    </location>
</feature>
<dbReference type="SUPFAM" id="SSF103473">
    <property type="entry name" value="MFS general substrate transporter"/>
    <property type="match status" value="1"/>
</dbReference>
<feature type="transmembrane region" description="Helical" evidence="4">
    <location>
        <begin position="146"/>
        <end position="168"/>
    </location>
</feature>
<dbReference type="InterPro" id="IPR020846">
    <property type="entry name" value="MFS_dom"/>
</dbReference>
<feature type="transmembrane region" description="Helical" evidence="4">
    <location>
        <begin position="228"/>
        <end position="253"/>
    </location>
</feature>
<evidence type="ECO:0000313" key="7">
    <source>
        <dbReference type="Proteomes" id="UP000185783"/>
    </source>
</evidence>
<name>A0A1U7JG81_9HYPH</name>
<evidence type="ECO:0000256" key="4">
    <source>
        <dbReference type="SAM" id="Phobius"/>
    </source>
</evidence>
<dbReference type="InterPro" id="IPR036259">
    <property type="entry name" value="MFS_trans_sf"/>
</dbReference>
<keyword evidence="3 4" id="KW-0472">Membrane</keyword>
<evidence type="ECO:0000256" key="1">
    <source>
        <dbReference type="ARBA" id="ARBA00022692"/>
    </source>
</evidence>